<dbReference type="InterPro" id="IPR006162">
    <property type="entry name" value="Ppantetheine_attach_site"/>
</dbReference>
<keyword evidence="11" id="KW-1185">Reference proteome</keyword>
<dbReference type="EMBL" id="FRAD01000011">
    <property type="protein sequence ID" value="SHK00597.1"/>
    <property type="molecule type" value="Genomic_DNA"/>
</dbReference>
<gene>
    <name evidence="10" type="ORF">SAMN02745248_01551</name>
</gene>
<evidence type="ECO:0000259" key="9">
    <source>
        <dbReference type="PROSITE" id="PS50075"/>
    </source>
</evidence>
<dbReference type="GO" id="GO:0000035">
    <property type="term" value="F:acyl binding"/>
    <property type="evidence" value="ECO:0007669"/>
    <property type="project" value="TreeGrafter"/>
</dbReference>
<dbReference type="PANTHER" id="PTHR20863:SF76">
    <property type="entry name" value="CARRIER DOMAIN-CONTAINING PROTEIN"/>
    <property type="match status" value="1"/>
</dbReference>
<dbReference type="GO" id="GO:0005829">
    <property type="term" value="C:cytosol"/>
    <property type="evidence" value="ECO:0007669"/>
    <property type="project" value="TreeGrafter"/>
</dbReference>
<dbReference type="InterPro" id="IPR003231">
    <property type="entry name" value="ACP"/>
</dbReference>
<evidence type="ECO:0000313" key="10">
    <source>
        <dbReference type="EMBL" id="SHK00597.1"/>
    </source>
</evidence>
<keyword evidence="4" id="KW-0276">Fatty acid metabolism</keyword>
<dbReference type="InterPro" id="IPR009081">
    <property type="entry name" value="PP-bd_ACP"/>
</dbReference>
<dbReference type="Pfam" id="PF00550">
    <property type="entry name" value="PP-binding"/>
    <property type="match status" value="1"/>
</dbReference>
<dbReference type="NCBIfam" id="TIGR00517">
    <property type="entry name" value="acyl_carrier"/>
    <property type="match status" value="1"/>
</dbReference>
<dbReference type="AlphaFoldDB" id="A0A1M6NXY4"/>
<keyword evidence="1 8" id="KW-0596">Phosphopantetheine</keyword>
<evidence type="ECO:0000256" key="8">
    <source>
        <dbReference type="RuleBase" id="RU003545"/>
    </source>
</evidence>
<dbReference type="InterPro" id="IPR036736">
    <property type="entry name" value="ACP-like_sf"/>
</dbReference>
<dbReference type="GO" id="GO:0009245">
    <property type="term" value="P:lipid A biosynthetic process"/>
    <property type="evidence" value="ECO:0007669"/>
    <property type="project" value="TreeGrafter"/>
</dbReference>
<dbReference type="GO" id="GO:0016020">
    <property type="term" value="C:membrane"/>
    <property type="evidence" value="ECO:0007669"/>
    <property type="project" value="GOC"/>
</dbReference>
<name>A0A1M6NXY4_9CLOT</name>
<dbReference type="STRING" id="1121331.SAMN02745248_01551"/>
<keyword evidence="5" id="KW-0443">Lipid metabolism</keyword>
<dbReference type="Gene3D" id="1.10.1200.10">
    <property type="entry name" value="ACP-like"/>
    <property type="match status" value="1"/>
</dbReference>
<evidence type="ECO:0000256" key="3">
    <source>
        <dbReference type="ARBA" id="ARBA00022553"/>
    </source>
</evidence>
<keyword evidence="6" id="KW-0275">Fatty acid biosynthesis</keyword>
<evidence type="ECO:0000313" key="11">
    <source>
        <dbReference type="Proteomes" id="UP000183952"/>
    </source>
</evidence>
<dbReference type="OrthoDB" id="9804551at2"/>
<comment type="function">
    <text evidence="8">Carrier of the growing fatty acid chain in fatty acid biosynthesis.</text>
</comment>
<organism evidence="10 11">
    <name type="scientific">Hathewaya proteolytica DSM 3090</name>
    <dbReference type="NCBI Taxonomy" id="1121331"/>
    <lineage>
        <taxon>Bacteria</taxon>
        <taxon>Bacillati</taxon>
        <taxon>Bacillota</taxon>
        <taxon>Clostridia</taxon>
        <taxon>Eubacteriales</taxon>
        <taxon>Clostridiaceae</taxon>
        <taxon>Hathewaya</taxon>
    </lineage>
</organism>
<dbReference type="Proteomes" id="UP000183952">
    <property type="component" value="Unassembled WGS sequence"/>
</dbReference>
<proteinExistence type="predicted"/>
<evidence type="ECO:0000256" key="1">
    <source>
        <dbReference type="ARBA" id="ARBA00022450"/>
    </source>
</evidence>
<evidence type="ECO:0000256" key="4">
    <source>
        <dbReference type="ARBA" id="ARBA00022832"/>
    </source>
</evidence>
<keyword evidence="3" id="KW-0597">Phosphoprotein</keyword>
<comment type="pathway">
    <text evidence="8">Lipid metabolism; fatty acid biosynthesis.</text>
</comment>
<dbReference type="SUPFAM" id="SSF47336">
    <property type="entry name" value="ACP-like"/>
    <property type="match status" value="1"/>
</dbReference>
<keyword evidence="2" id="KW-0444">Lipid biosynthesis</keyword>
<accession>A0A1M6NXY4</accession>
<feature type="domain" description="Carrier" evidence="9">
    <location>
        <begin position="1"/>
        <end position="74"/>
    </location>
</feature>
<dbReference type="PROSITE" id="PS00012">
    <property type="entry name" value="PHOSPHOPANTETHEINE"/>
    <property type="match status" value="1"/>
</dbReference>
<dbReference type="PROSITE" id="PS50075">
    <property type="entry name" value="CARRIER"/>
    <property type="match status" value="1"/>
</dbReference>
<dbReference type="UniPathway" id="UPA00094"/>
<dbReference type="PANTHER" id="PTHR20863">
    <property type="entry name" value="ACYL CARRIER PROTEIN"/>
    <property type="match status" value="1"/>
</dbReference>
<dbReference type="GO" id="GO:0000036">
    <property type="term" value="F:acyl carrier activity"/>
    <property type="evidence" value="ECO:0007669"/>
    <property type="project" value="UniProtKB-UniRule"/>
</dbReference>
<comment type="PTM">
    <text evidence="8">4'-phosphopantetheine is transferred from CoA to a specific serine of apo-ACP by acpS.</text>
</comment>
<sequence>MEKIVYRIVNEFAEIGVGNIKRNTQLVADLGLSSLDIVEIVMRLEESFNIKISDKQISKFRTVGDIADYMKSLNLKYRF</sequence>
<evidence type="ECO:0000256" key="7">
    <source>
        <dbReference type="NCBIfam" id="TIGR00517"/>
    </source>
</evidence>
<evidence type="ECO:0000256" key="2">
    <source>
        <dbReference type="ARBA" id="ARBA00022516"/>
    </source>
</evidence>
<reference evidence="10 11" key="1">
    <citation type="submission" date="2016-11" db="EMBL/GenBank/DDBJ databases">
        <authorList>
            <person name="Jaros S."/>
            <person name="Januszkiewicz K."/>
            <person name="Wedrychowicz H."/>
        </authorList>
    </citation>
    <scope>NUCLEOTIDE SEQUENCE [LARGE SCALE GENOMIC DNA]</scope>
    <source>
        <strain evidence="10 11">DSM 3090</strain>
    </source>
</reference>
<dbReference type="RefSeq" id="WP_072903508.1">
    <property type="nucleotide sequence ID" value="NZ_FRAD01000011.1"/>
</dbReference>
<evidence type="ECO:0000256" key="6">
    <source>
        <dbReference type="ARBA" id="ARBA00023160"/>
    </source>
</evidence>
<protein>
    <recommendedName>
        <fullName evidence="7 8">Acyl carrier protein</fullName>
    </recommendedName>
</protein>
<evidence type="ECO:0000256" key="5">
    <source>
        <dbReference type="ARBA" id="ARBA00023098"/>
    </source>
</evidence>